<comment type="caution">
    <text evidence="1">The sequence shown here is derived from an EMBL/GenBank/DDBJ whole genome shotgun (WGS) entry which is preliminary data.</text>
</comment>
<dbReference type="OrthoDB" id="4835044at2759"/>
<reference evidence="1 2" key="1">
    <citation type="submission" date="2019-12" db="EMBL/GenBank/DDBJ databases">
        <title>A genome sequence resource for the geographically widespread anthracnose pathogen Colletotrichum asianum.</title>
        <authorList>
            <person name="Meng Y."/>
        </authorList>
    </citation>
    <scope>NUCLEOTIDE SEQUENCE [LARGE SCALE GENOMIC DNA]</scope>
    <source>
        <strain evidence="1 2">ICMP 18580</strain>
    </source>
</reference>
<keyword evidence="2" id="KW-1185">Reference proteome</keyword>
<evidence type="ECO:0000313" key="1">
    <source>
        <dbReference type="EMBL" id="KAF0325092.1"/>
    </source>
</evidence>
<dbReference type="AlphaFoldDB" id="A0A8H3WFX8"/>
<accession>A0A8H3WFX8</accession>
<dbReference type="EMBL" id="WOWK01000039">
    <property type="protein sequence ID" value="KAF0325092.1"/>
    <property type="molecule type" value="Genomic_DNA"/>
</dbReference>
<sequence length="321" mass="36653">MEALGAAAAIAQFVELSLKAGKLAHSVVSSFQHAPAEITELSLKLQSLHGLLIQVAALSDELPETQTQPPLLPKHHLRMFSMGMENISDSLMRLESIITVSAGSSHGVRDRLRWAMLDKKKAQTILRDAQMVNDELSIMLQILTIRLSSMSHKSLAIGQLLMREETKQSLDDMKAFLSTTMTHLMVRTRFGVGHTYLDLSPDFFENATHFHHHTATLQGRRQLSRWPMVRALCDGLQHAGYRVEMDDDGDLWFECDDGDRYFDAWETQPAEDRDDWLVDVCPICQNFDDYGLGNVLDIEYEAIEKVQEYRRQEQEGKRRYF</sequence>
<organism evidence="1 2">
    <name type="scientific">Colletotrichum asianum</name>
    <dbReference type="NCBI Taxonomy" id="702518"/>
    <lineage>
        <taxon>Eukaryota</taxon>
        <taxon>Fungi</taxon>
        <taxon>Dikarya</taxon>
        <taxon>Ascomycota</taxon>
        <taxon>Pezizomycotina</taxon>
        <taxon>Sordariomycetes</taxon>
        <taxon>Hypocreomycetidae</taxon>
        <taxon>Glomerellales</taxon>
        <taxon>Glomerellaceae</taxon>
        <taxon>Colletotrichum</taxon>
        <taxon>Colletotrichum gloeosporioides species complex</taxon>
    </lineage>
</organism>
<evidence type="ECO:0000313" key="2">
    <source>
        <dbReference type="Proteomes" id="UP000434172"/>
    </source>
</evidence>
<evidence type="ECO:0008006" key="3">
    <source>
        <dbReference type="Google" id="ProtNLM"/>
    </source>
</evidence>
<name>A0A8H3WFX8_9PEZI</name>
<protein>
    <recommendedName>
        <fullName evidence="3">Fungal N-terminal domain-containing protein</fullName>
    </recommendedName>
</protein>
<dbReference type="Proteomes" id="UP000434172">
    <property type="component" value="Unassembled WGS sequence"/>
</dbReference>
<proteinExistence type="predicted"/>
<gene>
    <name evidence="1" type="ORF">GQ607_007713</name>
</gene>